<keyword evidence="5" id="KW-0597">Phosphoprotein</keyword>
<dbReference type="InterPro" id="IPR036890">
    <property type="entry name" value="HATPase_C_sf"/>
</dbReference>
<evidence type="ECO:0000256" key="7">
    <source>
        <dbReference type="ARBA" id="ARBA00022692"/>
    </source>
</evidence>
<dbReference type="SMART" id="SM00387">
    <property type="entry name" value="HATPase_c"/>
    <property type="match status" value="1"/>
</dbReference>
<dbReference type="AlphaFoldDB" id="A0A4R7KL57"/>
<dbReference type="InterPro" id="IPR036097">
    <property type="entry name" value="HisK_dim/P_sf"/>
</dbReference>
<dbReference type="GO" id="GO:0005886">
    <property type="term" value="C:plasma membrane"/>
    <property type="evidence" value="ECO:0007669"/>
    <property type="project" value="UniProtKB-SubCell"/>
</dbReference>
<evidence type="ECO:0000259" key="17">
    <source>
        <dbReference type="PROSITE" id="PS50885"/>
    </source>
</evidence>
<dbReference type="SMART" id="SM00388">
    <property type="entry name" value="HisKA"/>
    <property type="match status" value="1"/>
</dbReference>
<keyword evidence="13 15" id="KW-0472">Membrane</keyword>
<evidence type="ECO:0000256" key="10">
    <source>
        <dbReference type="ARBA" id="ARBA00022840"/>
    </source>
</evidence>
<organism evidence="18 19">
    <name type="scientific">Fonticella tunisiensis</name>
    <dbReference type="NCBI Taxonomy" id="1096341"/>
    <lineage>
        <taxon>Bacteria</taxon>
        <taxon>Bacillati</taxon>
        <taxon>Bacillota</taxon>
        <taxon>Clostridia</taxon>
        <taxon>Eubacteriales</taxon>
        <taxon>Clostridiaceae</taxon>
        <taxon>Fonticella</taxon>
    </lineage>
</organism>
<evidence type="ECO:0000256" key="14">
    <source>
        <dbReference type="SAM" id="Coils"/>
    </source>
</evidence>
<evidence type="ECO:0000256" key="12">
    <source>
        <dbReference type="ARBA" id="ARBA00023012"/>
    </source>
</evidence>
<dbReference type="FunFam" id="3.30.565.10:FF:000006">
    <property type="entry name" value="Sensor histidine kinase WalK"/>
    <property type="match status" value="1"/>
</dbReference>
<dbReference type="PANTHER" id="PTHR45528">
    <property type="entry name" value="SENSOR HISTIDINE KINASE CPXA"/>
    <property type="match status" value="1"/>
</dbReference>
<dbReference type="SUPFAM" id="SSF55874">
    <property type="entry name" value="ATPase domain of HSP90 chaperone/DNA topoisomerase II/histidine kinase"/>
    <property type="match status" value="1"/>
</dbReference>
<evidence type="ECO:0000313" key="19">
    <source>
        <dbReference type="Proteomes" id="UP000295325"/>
    </source>
</evidence>
<reference evidence="18 19" key="1">
    <citation type="submission" date="2019-03" db="EMBL/GenBank/DDBJ databases">
        <title>Genomic Encyclopedia of Type Strains, Phase IV (KMG-IV): sequencing the most valuable type-strain genomes for metagenomic binning, comparative biology and taxonomic classification.</title>
        <authorList>
            <person name="Goeker M."/>
        </authorList>
    </citation>
    <scope>NUCLEOTIDE SEQUENCE [LARGE SCALE GENOMIC DNA]</scope>
    <source>
        <strain evidence="18 19">DSM 24455</strain>
    </source>
</reference>
<keyword evidence="14" id="KW-0175">Coiled coil</keyword>
<dbReference type="RefSeq" id="WP_133628337.1">
    <property type="nucleotide sequence ID" value="NZ_SOAZ01000012.1"/>
</dbReference>
<keyword evidence="9 18" id="KW-0418">Kinase</keyword>
<feature type="domain" description="Histidine kinase" evidence="16">
    <location>
        <begin position="250"/>
        <end position="463"/>
    </location>
</feature>
<keyword evidence="12" id="KW-0902">Two-component regulatory system</keyword>
<dbReference type="InterPro" id="IPR004358">
    <property type="entry name" value="Sig_transdc_His_kin-like_C"/>
</dbReference>
<evidence type="ECO:0000256" key="15">
    <source>
        <dbReference type="SAM" id="Phobius"/>
    </source>
</evidence>
<dbReference type="SUPFAM" id="SSF47384">
    <property type="entry name" value="Homodimeric domain of signal transducing histidine kinase"/>
    <property type="match status" value="1"/>
</dbReference>
<dbReference type="Pfam" id="PF00512">
    <property type="entry name" value="HisKA"/>
    <property type="match status" value="1"/>
</dbReference>
<evidence type="ECO:0000256" key="8">
    <source>
        <dbReference type="ARBA" id="ARBA00022741"/>
    </source>
</evidence>
<dbReference type="CDD" id="cd00075">
    <property type="entry name" value="HATPase"/>
    <property type="match status" value="1"/>
</dbReference>
<dbReference type="PANTHER" id="PTHR45528:SF1">
    <property type="entry name" value="SENSOR HISTIDINE KINASE CPXA"/>
    <property type="match status" value="1"/>
</dbReference>
<sequence length="464" mass="52782">MSVSLRKKLILSYVFIAAVCVFLISVFANIFLESQFKKYIIENQEKKNQEIIGLIMRQYDEDSGWNEEVVQKIGINALENGLILKVRDASGRMIWNARAYNNGMCQQIIEHVSQNMFDRYPGWKGQYVENTYPVLIGLKHIGSVEVGFYGPFYYTDRDIAFLNTLNKIFMGVGIISVLTAVILGSFMARGLSRPISKVIKTSEMISDGNYSVRVDVRSNIDEIKQLTHTINNLAATLEKHEKLRKQLTQDIAHELRTPLTTLQGHMEAMIDGVWDPDEERLRSCHEEIVRISRLVGDIEKLTRYDTNNITLNKTCFDISQVIRGIMLNFQRDFMEKHIEFRYNGSEQIVEGDRDKISQVIINLISNALKYTGEGGKVSIILSRKENGVEIKIKDTGTGISEEDLPYIFERFYRADKSRNRLTGGAGIGLTITKSIVEAHGGSIRVNSKLGEGTEFTVILPIYRK</sequence>
<dbReference type="PROSITE" id="PS50885">
    <property type="entry name" value="HAMP"/>
    <property type="match status" value="1"/>
</dbReference>
<evidence type="ECO:0000256" key="5">
    <source>
        <dbReference type="ARBA" id="ARBA00022553"/>
    </source>
</evidence>
<evidence type="ECO:0000256" key="11">
    <source>
        <dbReference type="ARBA" id="ARBA00022989"/>
    </source>
</evidence>
<keyword evidence="8" id="KW-0547">Nucleotide-binding</keyword>
<evidence type="ECO:0000313" key="18">
    <source>
        <dbReference type="EMBL" id="TDT57290.1"/>
    </source>
</evidence>
<dbReference type="InterPro" id="IPR050398">
    <property type="entry name" value="HssS/ArlS-like"/>
</dbReference>
<dbReference type="CDD" id="cd06225">
    <property type="entry name" value="HAMP"/>
    <property type="match status" value="1"/>
</dbReference>
<dbReference type="InterPro" id="IPR003661">
    <property type="entry name" value="HisK_dim/P_dom"/>
</dbReference>
<dbReference type="Gene3D" id="3.30.565.10">
    <property type="entry name" value="Histidine kinase-like ATPase, C-terminal domain"/>
    <property type="match status" value="1"/>
</dbReference>
<feature type="domain" description="HAMP" evidence="17">
    <location>
        <begin position="189"/>
        <end position="242"/>
    </location>
</feature>
<evidence type="ECO:0000256" key="4">
    <source>
        <dbReference type="ARBA" id="ARBA00022475"/>
    </source>
</evidence>
<evidence type="ECO:0000256" key="9">
    <source>
        <dbReference type="ARBA" id="ARBA00022777"/>
    </source>
</evidence>
<accession>A0A4R7KL57</accession>
<keyword evidence="4" id="KW-1003">Cell membrane</keyword>
<comment type="catalytic activity">
    <reaction evidence="1">
        <text>ATP + protein L-histidine = ADP + protein N-phospho-L-histidine.</text>
        <dbReference type="EC" id="2.7.13.3"/>
    </reaction>
</comment>
<name>A0A4R7KL57_9CLOT</name>
<evidence type="ECO:0000256" key="13">
    <source>
        <dbReference type="ARBA" id="ARBA00023136"/>
    </source>
</evidence>
<dbReference type="InterPro" id="IPR003660">
    <property type="entry name" value="HAMP_dom"/>
</dbReference>
<dbReference type="Pfam" id="PF02518">
    <property type="entry name" value="HATPase_c"/>
    <property type="match status" value="1"/>
</dbReference>
<gene>
    <name evidence="18" type="ORF">EDD71_11272</name>
</gene>
<keyword evidence="6" id="KW-0808">Transferase</keyword>
<evidence type="ECO:0000256" key="2">
    <source>
        <dbReference type="ARBA" id="ARBA00004651"/>
    </source>
</evidence>
<evidence type="ECO:0000256" key="3">
    <source>
        <dbReference type="ARBA" id="ARBA00012438"/>
    </source>
</evidence>
<dbReference type="SMART" id="SM00304">
    <property type="entry name" value="HAMP"/>
    <property type="match status" value="1"/>
</dbReference>
<feature type="transmembrane region" description="Helical" evidence="15">
    <location>
        <begin position="12"/>
        <end position="32"/>
    </location>
</feature>
<keyword evidence="19" id="KW-1185">Reference proteome</keyword>
<comment type="caution">
    <text evidence="18">The sequence shown here is derived from an EMBL/GenBank/DDBJ whole genome shotgun (WGS) entry which is preliminary data.</text>
</comment>
<dbReference type="OrthoDB" id="9813151at2"/>
<dbReference type="GO" id="GO:0005524">
    <property type="term" value="F:ATP binding"/>
    <property type="evidence" value="ECO:0007669"/>
    <property type="project" value="UniProtKB-KW"/>
</dbReference>
<dbReference type="InterPro" id="IPR003594">
    <property type="entry name" value="HATPase_dom"/>
</dbReference>
<dbReference type="SUPFAM" id="SSF158472">
    <property type="entry name" value="HAMP domain-like"/>
    <property type="match status" value="1"/>
</dbReference>
<keyword evidence="10" id="KW-0067">ATP-binding</keyword>
<dbReference type="EC" id="2.7.13.3" evidence="3"/>
<evidence type="ECO:0000256" key="6">
    <source>
        <dbReference type="ARBA" id="ARBA00022679"/>
    </source>
</evidence>
<dbReference type="PROSITE" id="PS50109">
    <property type="entry name" value="HIS_KIN"/>
    <property type="match status" value="1"/>
</dbReference>
<dbReference type="Proteomes" id="UP000295325">
    <property type="component" value="Unassembled WGS sequence"/>
</dbReference>
<feature type="transmembrane region" description="Helical" evidence="15">
    <location>
        <begin position="168"/>
        <end position="188"/>
    </location>
</feature>
<evidence type="ECO:0000259" key="16">
    <source>
        <dbReference type="PROSITE" id="PS50109"/>
    </source>
</evidence>
<keyword evidence="11 15" id="KW-1133">Transmembrane helix</keyword>
<proteinExistence type="predicted"/>
<evidence type="ECO:0000256" key="1">
    <source>
        <dbReference type="ARBA" id="ARBA00000085"/>
    </source>
</evidence>
<dbReference type="InterPro" id="IPR005467">
    <property type="entry name" value="His_kinase_dom"/>
</dbReference>
<dbReference type="Gene3D" id="6.10.340.10">
    <property type="match status" value="1"/>
</dbReference>
<protein>
    <recommendedName>
        <fullName evidence="3">histidine kinase</fullName>
        <ecNumber evidence="3">2.7.13.3</ecNumber>
    </recommendedName>
</protein>
<dbReference type="GO" id="GO:0000155">
    <property type="term" value="F:phosphorelay sensor kinase activity"/>
    <property type="evidence" value="ECO:0007669"/>
    <property type="project" value="InterPro"/>
</dbReference>
<dbReference type="CDD" id="cd00082">
    <property type="entry name" value="HisKA"/>
    <property type="match status" value="1"/>
</dbReference>
<dbReference type="Pfam" id="PF00672">
    <property type="entry name" value="HAMP"/>
    <property type="match status" value="1"/>
</dbReference>
<comment type="subcellular location">
    <subcellularLocation>
        <location evidence="2">Cell membrane</location>
        <topology evidence="2">Multi-pass membrane protein</topology>
    </subcellularLocation>
</comment>
<dbReference type="EMBL" id="SOAZ01000012">
    <property type="protein sequence ID" value="TDT57290.1"/>
    <property type="molecule type" value="Genomic_DNA"/>
</dbReference>
<keyword evidence="7 15" id="KW-0812">Transmembrane</keyword>
<feature type="coiled-coil region" evidence="14">
    <location>
        <begin position="223"/>
        <end position="257"/>
    </location>
</feature>
<dbReference type="Gene3D" id="1.10.287.130">
    <property type="match status" value="1"/>
</dbReference>
<dbReference type="PRINTS" id="PR00344">
    <property type="entry name" value="BCTRLSENSOR"/>
</dbReference>